<protein>
    <submittedName>
        <fullName evidence="1">Uncharacterized protein</fullName>
    </submittedName>
</protein>
<dbReference type="HOGENOM" id="CLU_2456215_0_0_1"/>
<reference evidence="1 2" key="1">
    <citation type="submission" date="2014-06" db="EMBL/GenBank/DDBJ databases">
        <title>Evolutionary Origins and Diversification of the Mycorrhizal Mutualists.</title>
        <authorList>
            <consortium name="DOE Joint Genome Institute"/>
            <consortium name="Mycorrhizal Genomics Consortium"/>
            <person name="Kohler A."/>
            <person name="Kuo A."/>
            <person name="Nagy L.G."/>
            <person name="Floudas D."/>
            <person name="Copeland A."/>
            <person name="Barry K.W."/>
            <person name="Cichocki N."/>
            <person name="Veneault-Fourrey C."/>
            <person name="LaButti K."/>
            <person name="Lindquist E.A."/>
            <person name="Lipzen A."/>
            <person name="Lundell T."/>
            <person name="Morin E."/>
            <person name="Murat C."/>
            <person name="Riley R."/>
            <person name="Ohm R."/>
            <person name="Sun H."/>
            <person name="Tunlid A."/>
            <person name="Henrissat B."/>
            <person name="Grigoriev I.V."/>
            <person name="Hibbett D.S."/>
            <person name="Martin F."/>
        </authorList>
    </citation>
    <scope>NUCLEOTIDE SEQUENCE [LARGE SCALE GENOMIC DNA]</scope>
    <source>
        <strain evidence="1 2">SS14</strain>
    </source>
</reference>
<dbReference type="Proteomes" id="UP000054279">
    <property type="component" value="Unassembled WGS sequence"/>
</dbReference>
<keyword evidence="2" id="KW-1185">Reference proteome</keyword>
<accession>A0A0C9UTR5</accession>
<evidence type="ECO:0000313" key="2">
    <source>
        <dbReference type="Proteomes" id="UP000054279"/>
    </source>
</evidence>
<evidence type="ECO:0000313" key="1">
    <source>
        <dbReference type="EMBL" id="KIJ46233.1"/>
    </source>
</evidence>
<dbReference type="EMBL" id="KN837108">
    <property type="protein sequence ID" value="KIJ46233.1"/>
    <property type="molecule type" value="Genomic_DNA"/>
</dbReference>
<dbReference type="OrthoDB" id="26740at2759"/>
<proteinExistence type="predicted"/>
<organism evidence="1 2">
    <name type="scientific">Sphaerobolus stellatus (strain SS14)</name>
    <dbReference type="NCBI Taxonomy" id="990650"/>
    <lineage>
        <taxon>Eukaryota</taxon>
        <taxon>Fungi</taxon>
        <taxon>Dikarya</taxon>
        <taxon>Basidiomycota</taxon>
        <taxon>Agaricomycotina</taxon>
        <taxon>Agaricomycetes</taxon>
        <taxon>Phallomycetidae</taxon>
        <taxon>Geastrales</taxon>
        <taxon>Sphaerobolaceae</taxon>
        <taxon>Sphaerobolus</taxon>
    </lineage>
</organism>
<sequence length="89" mass="9445">MLTKLTSNGEICIGVDIAYNPPPRGKMRITVSALSTISLPAHPAFPYWTLKEVIAESVVPPNVDDISFDATHYITGAAVSLLTPSPAPP</sequence>
<name>A0A0C9UTR5_SPHS4</name>
<dbReference type="AlphaFoldDB" id="A0A0C9UTR5"/>
<gene>
    <name evidence="1" type="ORF">M422DRAFT_250275</name>
</gene>